<feature type="domain" description="G-protein coupled receptors family 1 profile" evidence="6">
    <location>
        <begin position="43"/>
        <end position="332"/>
    </location>
</feature>
<keyword evidence="2 5" id="KW-0812">Transmembrane</keyword>
<evidence type="ECO:0000259" key="6">
    <source>
        <dbReference type="PROSITE" id="PS50262"/>
    </source>
</evidence>
<dbReference type="SUPFAM" id="SSF81321">
    <property type="entry name" value="Family A G protein-coupled receptor-like"/>
    <property type="match status" value="1"/>
</dbReference>
<dbReference type="WBParaSite" id="nRc.2.0.1.t44598-RA">
    <property type="protein sequence ID" value="nRc.2.0.1.t44598-RA"/>
    <property type="gene ID" value="nRc.2.0.1.g44598"/>
</dbReference>
<accession>A0A915L086</accession>
<feature type="transmembrane region" description="Helical" evidence="5">
    <location>
        <begin position="63"/>
        <end position="87"/>
    </location>
</feature>
<dbReference type="PRINTS" id="PR00237">
    <property type="entry name" value="GPCRRHODOPSN"/>
</dbReference>
<dbReference type="InterPro" id="IPR017452">
    <property type="entry name" value="GPCR_Rhodpsn_7TM"/>
</dbReference>
<dbReference type="GO" id="GO:0016020">
    <property type="term" value="C:membrane"/>
    <property type="evidence" value="ECO:0007669"/>
    <property type="project" value="UniProtKB-SubCell"/>
</dbReference>
<keyword evidence="7" id="KW-1185">Reference proteome</keyword>
<sequence>MYDLFENDNKSRTCDFHKHSWLEAKFFATSIFGSFVTFLGIVGNLFTIYVMCKWRIKSVNHGFLITLAVFDTCLLLTAFMLYSIEYIAEYTDNWKLYALWISYVPTVYPLSHIAQTCSTYVTVIVTVERYVAVLHPIKYRSMPKKIRAAVLSVVFVTFFSVLYNFPKFFEVETKISDHCSEFGKYTLVPTLQDNEFYSTVYSLWLTQAVMVFVPFFVLLVSNSVITFTFWRNLHNSHVNEALVLDQASKYRKWTVKTRQKFLRGRFRETTTVTIVIVILFLVCNSWGLVTSLMEKIYGVRTLSENFPALYTFSREVVNVLTIVNSSSNFFIYLIFVRGFAKELPFVGGARFSTNFKPKKTKTDAGILVERRKSSKLYVCKSCRKLIALPNKLLHIEYDPKNRDLEIYDMSYVMQSNSHTLESLIL</sequence>
<feature type="transmembrane region" description="Helical" evidence="5">
    <location>
        <begin position="148"/>
        <end position="165"/>
    </location>
</feature>
<dbReference type="InterPro" id="IPR052954">
    <property type="entry name" value="GPCR-Ligand_Int"/>
</dbReference>
<dbReference type="OMA" id="NSHVNEA"/>
<evidence type="ECO:0000256" key="2">
    <source>
        <dbReference type="ARBA" id="ARBA00022692"/>
    </source>
</evidence>
<feature type="transmembrane region" description="Helical" evidence="5">
    <location>
        <begin position="107"/>
        <end position="127"/>
    </location>
</feature>
<dbReference type="CDD" id="cd14978">
    <property type="entry name" value="7tmA_FMRFamide_R-like"/>
    <property type="match status" value="1"/>
</dbReference>
<evidence type="ECO:0000256" key="5">
    <source>
        <dbReference type="SAM" id="Phobius"/>
    </source>
</evidence>
<dbReference type="GO" id="GO:0004930">
    <property type="term" value="F:G protein-coupled receptor activity"/>
    <property type="evidence" value="ECO:0007669"/>
    <property type="project" value="InterPro"/>
</dbReference>
<dbReference type="PANTHER" id="PTHR46641:SF11">
    <property type="entry name" value="G-PROTEIN COUPLED RECEPTOR DAF-37"/>
    <property type="match status" value="1"/>
</dbReference>
<dbReference type="Gene3D" id="1.20.1070.10">
    <property type="entry name" value="Rhodopsin 7-helix transmembrane proteins"/>
    <property type="match status" value="1"/>
</dbReference>
<reference evidence="8" key="1">
    <citation type="submission" date="2022-11" db="UniProtKB">
        <authorList>
            <consortium name="WormBaseParasite"/>
        </authorList>
    </citation>
    <scope>IDENTIFICATION</scope>
</reference>
<dbReference type="PROSITE" id="PS50262">
    <property type="entry name" value="G_PROTEIN_RECEP_F1_2"/>
    <property type="match status" value="1"/>
</dbReference>
<keyword evidence="3 5" id="KW-1133">Transmembrane helix</keyword>
<dbReference type="Pfam" id="PF00001">
    <property type="entry name" value="7tm_1"/>
    <property type="match status" value="1"/>
</dbReference>
<dbReference type="Proteomes" id="UP000887565">
    <property type="component" value="Unplaced"/>
</dbReference>
<feature type="transmembrane region" description="Helical" evidence="5">
    <location>
        <begin position="26"/>
        <end position="51"/>
    </location>
</feature>
<dbReference type="InterPro" id="IPR000276">
    <property type="entry name" value="GPCR_Rhodpsn"/>
</dbReference>
<feature type="transmembrane region" description="Helical" evidence="5">
    <location>
        <begin position="269"/>
        <end position="289"/>
    </location>
</feature>
<evidence type="ECO:0000256" key="3">
    <source>
        <dbReference type="ARBA" id="ARBA00022989"/>
    </source>
</evidence>
<evidence type="ECO:0000256" key="1">
    <source>
        <dbReference type="ARBA" id="ARBA00004370"/>
    </source>
</evidence>
<organism evidence="7 8">
    <name type="scientific">Romanomermis culicivorax</name>
    <name type="common">Nematode worm</name>
    <dbReference type="NCBI Taxonomy" id="13658"/>
    <lineage>
        <taxon>Eukaryota</taxon>
        <taxon>Metazoa</taxon>
        <taxon>Ecdysozoa</taxon>
        <taxon>Nematoda</taxon>
        <taxon>Enoplea</taxon>
        <taxon>Dorylaimia</taxon>
        <taxon>Mermithida</taxon>
        <taxon>Mermithoidea</taxon>
        <taxon>Mermithidae</taxon>
        <taxon>Romanomermis</taxon>
    </lineage>
</organism>
<protein>
    <submittedName>
        <fullName evidence="8">G-protein coupled receptors family 1 profile domain-containing protein</fullName>
    </submittedName>
</protein>
<proteinExistence type="predicted"/>
<comment type="subcellular location">
    <subcellularLocation>
        <location evidence="1">Membrane</location>
    </subcellularLocation>
</comment>
<evidence type="ECO:0000313" key="7">
    <source>
        <dbReference type="Proteomes" id="UP000887565"/>
    </source>
</evidence>
<dbReference type="AlphaFoldDB" id="A0A915L086"/>
<dbReference type="PANTHER" id="PTHR46641">
    <property type="entry name" value="FMRFAMIDE RECEPTOR-RELATED"/>
    <property type="match status" value="1"/>
</dbReference>
<evidence type="ECO:0000313" key="8">
    <source>
        <dbReference type="WBParaSite" id="nRc.2.0.1.t44598-RA"/>
    </source>
</evidence>
<evidence type="ECO:0000256" key="4">
    <source>
        <dbReference type="ARBA" id="ARBA00023136"/>
    </source>
</evidence>
<feature type="transmembrane region" description="Helical" evidence="5">
    <location>
        <begin position="204"/>
        <end position="230"/>
    </location>
</feature>
<keyword evidence="4 5" id="KW-0472">Membrane</keyword>
<name>A0A915L086_ROMCU</name>